<evidence type="ECO:0000256" key="1">
    <source>
        <dbReference type="ARBA" id="ARBA00022527"/>
    </source>
</evidence>
<gene>
    <name evidence="7" type="ORF">JZ751_028416</name>
</gene>
<dbReference type="OrthoDB" id="63267at2759"/>
<dbReference type="Gene3D" id="1.10.510.10">
    <property type="entry name" value="Transferase(Phosphotransferase) domain 1"/>
    <property type="match status" value="1"/>
</dbReference>
<accession>A0A8T2NCU6</accession>
<evidence type="ECO:0000313" key="7">
    <source>
        <dbReference type="EMBL" id="KAG9337656.1"/>
    </source>
</evidence>
<dbReference type="GO" id="GO:0005524">
    <property type="term" value="F:ATP binding"/>
    <property type="evidence" value="ECO:0007669"/>
    <property type="project" value="UniProtKB-KW"/>
</dbReference>
<keyword evidence="8" id="KW-1185">Reference proteome</keyword>
<organism evidence="7 8">
    <name type="scientific">Albula glossodonta</name>
    <name type="common">roundjaw bonefish</name>
    <dbReference type="NCBI Taxonomy" id="121402"/>
    <lineage>
        <taxon>Eukaryota</taxon>
        <taxon>Metazoa</taxon>
        <taxon>Chordata</taxon>
        <taxon>Craniata</taxon>
        <taxon>Vertebrata</taxon>
        <taxon>Euteleostomi</taxon>
        <taxon>Actinopterygii</taxon>
        <taxon>Neopterygii</taxon>
        <taxon>Teleostei</taxon>
        <taxon>Albuliformes</taxon>
        <taxon>Albulidae</taxon>
        <taxon>Albula</taxon>
    </lineage>
</organism>
<dbReference type="Proteomes" id="UP000824540">
    <property type="component" value="Unassembled WGS sequence"/>
</dbReference>
<protein>
    <recommendedName>
        <fullName evidence="6">AGC-kinase C-terminal domain-containing protein</fullName>
    </recommendedName>
</protein>
<dbReference type="PROSITE" id="PS51285">
    <property type="entry name" value="AGC_KINASE_CTER"/>
    <property type="match status" value="1"/>
</dbReference>
<evidence type="ECO:0000256" key="4">
    <source>
        <dbReference type="ARBA" id="ARBA00022777"/>
    </source>
</evidence>
<evidence type="ECO:0000259" key="6">
    <source>
        <dbReference type="PROSITE" id="PS51285"/>
    </source>
</evidence>
<evidence type="ECO:0000256" key="2">
    <source>
        <dbReference type="ARBA" id="ARBA00022679"/>
    </source>
</evidence>
<dbReference type="PANTHER" id="PTHR24351">
    <property type="entry name" value="RIBOSOMAL PROTEIN S6 KINASE"/>
    <property type="match status" value="1"/>
</dbReference>
<feature type="domain" description="AGC-kinase C-terminal" evidence="6">
    <location>
        <begin position="146"/>
        <end position="189"/>
    </location>
</feature>
<keyword evidence="4" id="KW-0418">Kinase</keyword>
<keyword evidence="2" id="KW-0808">Transferase</keyword>
<dbReference type="EMBL" id="JAFBMS010000083">
    <property type="protein sequence ID" value="KAG9337656.1"/>
    <property type="molecule type" value="Genomic_DNA"/>
</dbReference>
<name>A0A8T2NCU6_9TELE</name>
<keyword evidence="1" id="KW-0723">Serine/threonine-protein kinase</keyword>
<dbReference type="AlphaFoldDB" id="A0A8T2NCU6"/>
<sequence>MWNGRGGRRGGARPGPVTISLEESRTTLILGLAREAVRGREGGRERELVFRVRSQLLTPNRSLPSPSKPESGCEPGVLVATTLPWRYRGAHGLIGSPGRCSRYSIICRPHLSLSADMKALMTKHPAKRLGCGPEGERDIKEHAFFRYMDWEKLENKEVQPPFKPKALKHDLYFPSGKCPAVKGSEMVSY</sequence>
<evidence type="ECO:0000256" key="5">
    <source>
        <dbReference type="ARBA" id="ARBA00022840"/>
    </source>
</evidence>
<dbReference type="InterPro" id="IPR000961">
    <property type="entry name" value="AGC-kinase_C"/>
</dbReference>
<dbReference type="GO" id="GO:0004674">
    <property type="term" value="F:protein serine/threonine kinase activity"/>
    <property type="evidence" value="ECO:0007669"/>
    <property type="project" value="UniProtKB-KW"/>
</dbReference>
<evidence type="ECO:0000313" key="8">
    <source>
        <dbReference type="Proteomes" id="UP000824540"/>
    </source>
</evidence>
<reference evidence="7" key="1">
    <citation type="thesis" date="2021" institute="BYU ScholarsArchive" country="Provo, UT, USA">
        <title>Applications of and Algorithms for Genome Assembly and Genomic Analyses with an Emphasis on Marine Teleosts.</title>
        <authorList>
            <person name="Pickett B.D."/>
        </authorList>
    </citation>
    <scope>NUCLEOTIDE SEQUENCE</scope>
    <source>
        <strain evidence="7">HI-2016</strain>
    </source>
</reference>
<comment type="caution">
    <text evidence="7">The sequence shown here is derived from an EMBL/GenBank/DDBJ whole genome shotgun (WGS) entry which is preliminary data.</text>
</comment>
<keyword evidence="3" id="KW-0547">Nucleotide-binding</keyword>
<proteinExistence type="predicted"/>
<evidence type="ECO:0000256" key="3">
    <source>
        <dbReference type="ARBA" id="ARBA00022741"/>
    </source>
</evidence>
<keyword evidence="5" id="KW-0067">ATP-binding</keyword>